<comment type="caution">
    <text evidence="7">The sequence shown here is derived from an EMBL/GenBank/DDBJ whole genome shotgun (WGS) entry which is preliminary data.</text>
</comment>
<evidence type="ECO:0000259" key="6">
    <source>
        <dbReference type="Pfam" id="PF01258"/>
    </source>
</evidence>
<accession>A0A846TUR9</accession>
<evidence type="ECO:0000256" key="4">
    <source>
        <dbReference type="PROSITE-ProRule" id="PRU00510"/>
    </source>
</evidence>
<feature type="zinc finger region" description="dksA C4-type" evidence="4">
    <location>
        <begin position="94"/>
        <end position="118"/>
    </location>
</feature>
<feature type="region of interest" description="Disordered" evidence="5">
    <location>
        <begin position="26"/>
        <end position="55"/>
    </location>
</feature>
<evidence type="ECO:0000256" key="1">
    <source>
        <dbReference type="ARBA" id="ARBA00022723"/>
    </source>
</evidence>
<feature type="compositionally biased region" description="Acidic residues" evidence="5">
    <location>
        <begin position="216"/>
        <end position="234"/>
    </location>
</feature>
<name>A0A846TUR9_9BACI</name>
<feature type="domain" description="Zinc finger DksA/TraR C4-type" evidence="6">
    <location>
        <begin position="89"/>
        <end position="117"/>
    </location>
</feature>
<dbReference type="AlphaFoldDB" id="A0A846TUR9"/>
<evidence type="ECO:0000256" key="2">
    <source>
        <dbReference type="ARBA" id="ARBA00022771"/>
    </source>
</evidence>
<evidence type="ECO:0000256" key="5">
    <source>
        <dbReference type="SAM" id="MobiDB-lite"/>
    </source>
</evidence>
<gene>
    <name evidence="7" type="ORF">GWK17_21495</name>
</gene>
<evidence type="ECO:0000313" key="7">
    <source>
        <dbReference type="EMBL" id="NKE08015.1"/>
    </source>
</evidence>
<protein>
    <submittedName>
        <fullName evidence="7">Molecular chaperone DnaK</fullName>
    </submittedName>
</protein>
<dbReference type="InterPro" id="IPR037187">
    <property type="entry name" value="DnaK_N"/>
</dbReference>
<keyword evidence="1" id="KW-0479">Metal-binding</keyword>
<evidence type="ECO:0000313" key="8">
    <source>
        <dbReference type="Proteomes" id="UP000587942"/>
    </source>
</evidence>
<dbReference type="InterPro" id="IPR000962">
    <property type="entry name" value="Znf_DskA_TraR"/>
</dbReference>
<evidence type="ECO:0000256" key="3">
    <source>
        <dbReference type="ARBA" id="ARBA00022833"/>
    </source>
</evidence>
<organism evidence="7 8">
    <name type="scientific">Mesobacillus selenatarsenatis</name>
    <dbReference type="NCBI Taxonomy" id="388741"/>
    <lineage>
        <taxon>Bacteria</taxon>
        <taxon>Bacillati</taxon>
        <taxon>Bacillota</taxon>
        <taxon>Bacilli</taxon>
        <taxon>Bacillales</taxon>
        <taxon>Bacillaceae</taxon>
        <taxon>Mesobacillus</taxon>
    </lineage>
</organism>
<dbReference type="PROSITE" id="PS51128">
    <property type="entry name" value="ZF_DKSA_2"/>
    <property type="match status" value="1"/>
</dbReference>
<dbReference type="Proteomes" id="UP000587942">
    <property type="component" value="Unassembled WGS sequence"/>
</dbReference>
<sequence>MLTNDQLTQLKQTLIDEKEMLNSQIETNEEEGYLEGSQREATGELSSYDNHPADSGTELFERSKNLALDEHHDDQIEKVDQALKAIEDGTYGKCAECGKEIPFERLEIVPYTLYCVEHSQEQNLSNDRPAEEDVLEYTHDTNFDRRQNEEMADNRNSFDDVAEFGTSETPSDLTGDHEDYNKLYIDNEKERGFTEDYESFSATDIDGDDRQVFQSDAEEEYEEKLDEAGTESELGDIPYKEGDSYIEDAKKKDKEE</sequence>
<dbReference type="SUPFAM" id="SSF57716">
    <property type="entry name" value="Glucocorticoid receptor-like (DNA-binding domain)"/>
    <property type="match status" value="1"/>
</dbReference>
<dbReference type="EMBL" id="JAAVUM010000024">
    <property type="protein sequence ID" value="NKE08015.1"/>
    <property type="molecule type" value="Genomic_DNA"/>
</dbReference>
<dbReference type="InterPro" id="IPR014240">
    <property type="entry name" value="YteA"/>
</dbReference>
<dbReference type="GO" id="GO:0008270">
    <property type="term" value="F:zinc ion binding"/>
    <property type="evidence" value="ECO:0007669"/>
    <property type="project" value="UniProtKB-KW"/>
</dbReference>
<dbReference type="PANTHER" id="PTHR33823:SF4">
    <property type="entry name" value="GENERAL STRESS PROTEIN 16O"/>
    <property type="match status" value="1"/>
</dbReference>
<dbReference type="SUPFAM" id="SSF109635">
    <property type="entry name" value="DnaK suppressor protein DksA, alpha-hairpin domain"/>
    <property type="match status" value="1"/>
</dbReference>
<feature type="region of interest" description="Disordered" evidence="5">
    <location>
        <begin position="197"/>
        <end position="256"/>
    </location>
</feature>
<keyword evidence="2" id="KW-0863">Zinc-finger</keyword>
<proteinExistence type="predicted"/>
<dbReference type="NCBIfam" id="TIGR02890">
    <property type="entry name" value="bacill_yteA"/>
    <property type="match status" value="1"/>
</dbReference>
<dbReference type="Pfam" id="PF01258">
    <property type="entry name" value="zf-dskA_traR"/>
    <property type="match status" value="1"/>
</dbReference>
<keyword evidence="3" id="KW-0862">Zinc</keyword>
<reference evidence="7 8" key="1">
    <citation type="submission" date="2020-03" db="EMBL/GenBank/DDBJ databases">
        <authorList>
            <person name="Sun Q."/>
        </authorList>
    </citation>
    <scope>NUCLEOTIDE SEQUENCE [LARGE SCALE GENOMIC DNA]</scope>
    <source>
        <strain evidence="7 8">KACC 21451</strain>
    </source>
</reference>
<dbReference type="Gene3D" id="1.20.120.910">
    <property type="entry name" value="DksA, coiled-coil domain"/>
    <property type="match status" value="1"/>
</dbReference>
<feature type="compositionally biased region" description="Basic and acidic residues" evidence="5">
    <location>
        <begin position="238"/>
        <end position="256"/>
    </location>
</feature>
<dbReference type="PANTHER" id="PTHR33823">
    <property type="entry name" value="RNA POLYMERASE-BINDING TRANSCRIPTION FACTOR DKSA-RELATED"/>
    <property type="match status" value="1"/>
</dbReference>